<sequence>MSNWKRIFETAFRDFEGVDELEMEFSFYAPASIVDIRGIEDSKGVKLTEELKGIFLEFNGISVKEKYWGRKNLYLPISEVIEDVEDYIKNSGNPTPPETELNSVVFFAQQNGYAVLYGMCCQPFGEFKVGQVLALDHETGEFEVESENLEEFVGNSWHCGLS</sequence>
<reference evidence="3" key="1">
    <citation type="journal article" date="2019" name="Int. J. Syst. Evol. Microbiol.">
        <title>The Global Catalogue of Microorganisms (GCM) 10K type strain sequencing project: providing services to taxonomists for standard genome sequencing and annotation.</title>
        <authorList>
            <consortium name="The Broad Institute Genomics Platform"/>
            <consortium name="The Broad Institute Genome Sequencing Center for Infectious Disease"/>
            <person name="Wu L."/>
            <person name="Ma J."/>
        </authorList>
    </citation>
    <scope>NUCLEOTIDE SEQUENCE [LARGE SCALE GENOMIC DNA]</scope>
    <source>
        <strain evidence="3">KCTC 12848</strain>
    </source>
</reference>
<dbReference type="RefSeq" id="WP_265723647.1">
    <property type="nucleotide sequence ID" value="NZ_JAPIVK010000068.1"/>
</dbReference>
<dbReference type="Gene3D" id="3.40.1580.10">
    <property type="entry name" value="SMI1/KNR4-like"/>
    <property type="match status" value="1"/>
</dbReference>
<dbReference type="Proteomes" id="UP001597425">
    <property type="component" value="Unassembled WGS sequence"/>
</dbReference>
<dbReference type="InterPro" id="IPR018958">
    <property type="entry name" value="Knr4/Smi1-like_dom"/>
</dbReference>
<evidence type="ECO:0000313" key="3">
    <source>
        <dbReference type="Proteomes" id="UP001597425"/>
    </source>
</evidence>
<evidence type="ECO:0000259" key="1">
    <source>
        <dbReference type="Pfam" id="PF09346"/>
    </source>
</evidence>
<dbReference type="Pfam" id="PF09346">
    <property type="entry name" value="SMI1_KNR4"/>
    <property type="match status" value="1"/>
</dbReference>
<organism evidence="2 3">
    <name type="scientific">Microbulbifer halophilus</name>
    <dbReference type="NCBI Taxonomy" id="453963"/>
    <lineage>
        <taxon>Bacteria</taxon>
        <taxon>Pseudomonadati</taxon>
        <taxon>Pseudomonadota</taxon>
        <taxon>Gammaproteobacteria</taxon>
        <taxon>Cellvibrionales</taxon>
        <taxon>Microbulbiferaceae</taxon>
        <taxon>Microbulbifer</taxon>
    </lineage>
</organism>
<proteinExistence type="predicted"/>
<dbReference type="EMBL" id="JBHUJD010000047">
    <property type="protein sequence ID" value="MFD2312500.1"/>
    <property type="molecule type" value="Genomic_DNA"/>
</dbReference>
<accession>A0ABW5EJJ6</accession>
<protein>
    <submittedName>
        <fullName evidence="2">SMI1/KNR4 family protein</fullName>
    </submittedName>
</protein>
<dbReference type="InterPro" id="IPR037883">
    <property type="entry name" value="Knr4/Smi1-like_sf"/>
</dbReference>
<feature type="domain" description="Knr4/Smi1-like" evidence="1">
    <location>
        <begin position="30"/>
        <end position="153"/>
    </location>
</feature>
<dbReference type="SUPFAM" id="SSF160631">
    <property type="entry name" value="SMI1/KNR4-like"/>
    <property type="match status" value="1"/>
</dbReference>
<evidence type="ECO:0000313" key="2">
    <source>
        <dbReference type="EMBL" id="MFD2312500.1"/>
    </source>
</evidence>
<keyword evidence="3" id="KW-1185">Reference proteome</keyword>
<name>A0ABW5EJJ6_9GAMM</name>
<gene>
    <name evidence="2" type="ORF">ACFSKX_18945</name>
</gene>
<comment type="caution">
    <text evidence="2">The sequence shown here is derived from an EMBL/GenBank/DDBJ whole genome shotgun (WGS) entry which is preliminary data.</text>
</comment>